<dbReference type="InterPro" id="IPR010610">
    <property type="entry name" value="EryCIII-like_C"/>
</dbReference>
<dbReference type="OMA" id="WAMESKS"/>
<comment type="caution">
    <text evidence="5">The sequence shown here is derived from an EMBL/GenBank/DDBJ whole genome shotgun (WGS) entry which is preliminary data.</text>
</comment>
<evidence type="ECO:0000259" key="3">
    <source>
        <dbReference type="Pfam" id="PF03033"/>
    </source>
</evidence>
<feature type="domain" description="Glycosyltransferase family 28 N-terminal" evidence="3">
    <location>
        <begin position="318"/>
        <end position="461"/>
    </location>
</feature>
<dbReference type="EMBL" id="CM035406">
    <property type="protein sequence ID" value="KAH7446308.1"/>
    <property type="molecule type" value="Genomic_DNA"/>
</dbReference>
<dbReference type="GO" id="GO:0005975">
    <property type="term" value="P:carbohydrate metabolic process"/>
    <property type="evidence" value="ECO:0007669"/>
    <property type="project" value="InterPro"/>
</dbReference>
<dbReference type="FunFam" id="3.40.50.2000:FF:000009">
    <property type="entry name" value="Sterol 3-beta-glucosyltransferase UGT80A2"/>
    <property type="match status" value="1"/>
</dbReference>
<dbReference type="AlphaFoldDB" id="A0A8T2VGF6"/>
<reference evidence="5" key="1">
    <citation type="submission" date="2021-08" db="EMBL/GenBank/DDBJ databases">
        <title>WGS assembly of Ceratopteris richardii.</title>
        <authorList>
            <person name="Marchant D.B."/>
            <person name="Chen G."/>
            <person name="Jenkins J."/>
            <person name="Shu S."/>
            <person name="Leebens-Mack J."/>
            <person name="Grimwood J."/>
            <person name="Schmutz J."/>
            <person name="Soltis P."/>
            <person name="Soltis D."/>
            <person name="Chen Z.-H."/>
        </authorList>
    </citation>
    <scope>NUCLEOTIDE SEQUENCE</scope>
    <source>
        <strain evidence="5">Whitten #5841</strain>
        <tissue evidence="5">Leaf</tissue>
    </source>
</reference>
<feature type="compositionally biased region" description="Basic and acidic residues" evidence="2">
    <location>
        <begin position="233"/>
        <end position="244"/>
    </location>
</feature>
<evidence type="ECO:0000313" key="6">
    <source>
        <dbReference type="Proteomes" id="UP000825935"/>
    </source>
</evidence>
<sequence length="768" mass="85217">MEAIAPERDHLLHHRSKPLFYASRNMHLPETASEDSSLCNSSHGVADVQVKDISMDDNGCENCDSNWIPSLTSSRNEEGERPTFDGQCDTNGPRIYDSDKVCQNCEMESEVLSHASRESSHSAKQDGGTLVGFRDGTGEAIKTVQSADTVEIDKRMGPSMDTLESTISNALDYTISQCYSSEDWSSQPSTDSPFSTSAPPVCASPGFSRCRTAPVTSPVPLGGSEPARNLWRSKTDKEKKEKVHSGLSHMPSPVEILSERKRKKLIQNFVKIKNDGTVEVDVDRASTLLDLDVADQVAEDLEDECRESMKSIPSYLEIAMLIVGTRGDVQPFVAIGKRLKEKGHRVRLATHANFRSFVISNGLEFYPLGGDPKVLAGYMVKNKGFLPSGPSEISIQKKQLKAIMNSLLPACTKPDGGSGTPFKADAIIANPPAYGHVHVAEYLDVPLHIFFTMPWTPTNEFPHPLARVKQQAGYRMSYHVVDSLMWWGMRGLINEFRVKELHLNPMNYFSWNQGSIAHLPTGYMWSPHLVPKPQDWGPLVDVVGFCYLSLAHDYTPPDSLVKWLAAGQKPIYVGFGSLPVEQPKKMTDIIVEALKHTNQRGIIDKGWGGLGNLDETPDFIYLLENCPHDWLFPQCAAVVHHGGAGTTAAGLKAGCPTTIVPFFGDQPFWGERVYAKGVGPPPIPVQQFSLEKLVQAMTFMQDPEVKQRALELSAQILEEDGVEVAVDAFYRHWDRRPPKTQLTSGSFSLCEAFLIRVRRLWCLPWCFD</sequence>
<dbReference type="OrthoDB" id="5835829at2759"/>
<evidence type="ECO:0000256" key="2">
    <source>
        <dbReference type="SAM" id="MobiDB-lite"/>
    </source>
</evidence>
<gene>
    <name evidence="5" type="ORF">KP509_01G051000</name>
</gene>
<evidence type="ECO:0000259" key="4">
    <source>
        <dbReference type="Pfam" id="PF06722"/>
    </source>
</evidence>
<proteinExistence type="predicted"/>
<dbReference type="PANTHER" id="PTHR48050">
    <property type="entry name" value="STEROL 3-BETA-GLUCOSYLTRANSFERASE"/>
    <property type="match status" value="1"/>
</dbReference>
<dbReference type="SUPFAM" id="SSF53756">
    <property type="entry name" value="UDP-Glycosyltransferase/glycogen phosphorylase"/>
    <property type="match status" value="1"/>
</dbReference>
<dbReference type="Pfam" id="PF06722">
    <property type="entry name" value="EryCIII-like_C"/>
    <property type="match status" value="1"/>
</dbReference>
<evidence type="ECO:0000256" key="1">
    <source>
        <dbReference type="ARBA" id="ARBA00022679"/>
    </source>
</evidence>
<dbReference type="InterPro" id="IPR050426">
    <property type="entry name" value="Glycosyltransferase_28"/>
</dbReference>
<protein>
    <submittedName>
        <fullName evidence="5">Uncharacterized protein</fullName>
    </submittedName>
</protein>
<evidence type="ECO:0000313" key="5">
    <source>
        <dbReference type="EMBL" id="KAH7446310.1"/>
    </source>
</evidence>
<keyword evidence="1" id="KW-0808">Transferase</keyword>
<feature type="domain" description="Erythromycin biosynthesis protein CIII-like C-terminal" evidence="4">
    <location>
        <begin position="612"/>
        <end position="717"/>
    </location>
</feature>
<dbReference type="EMBL" id="CM035406">
    <property type="protein sequence ID" value="KAH7446310.1"/>
    <property type="molecule type" value="Genomic_DNA"/>
</dbReference>
<accession>A0A8T2VGF6</accession>
<keyword evidence="6" id="KW-1185">Reference proteome</keyword>
<dbReference type="EMBL" id="CM035406">
    <property type="protein sequence ID" value="KAH7446307.1"/>
    <property type="molecule type" value="Genomic_DNA"/>
</dbReference>
<feature type="region of interest" description="Disordered" evidence="2">
    <location>
        <begin position="215"/>
        <end position="249"/>
    </location>
</feature>
<organism evidence="5 6">
    <name type="scientific">Ceratopteris richardii</name>
    <name type="common">Triangle waterfern</name>
    <dbReference type="NCBI Taxonomy" id="49495"/>
    <lineage>
        <taxon>Eukaryota</taxon>
        <taxon>Viridiplantae</taxon>
        <taxon>Streptophyta</taxon>
        <taxon>Embryophyta</taxon>
        <taxon>Tracheophyta</taxon>
        <taxon>Polypodiopsida</taxon>
        <taxon>Polypodiidae</taxon>
        <taxon>Polypodiales</taxon>
        <taxon>Pteridineae</taxon>
        <taxon>Pteridaceae</taxon>
        <taxon>Parkerioideae</taxon>
        <taxon>Ceratopteris</taxon>
    </lineage>
</organism>
<dbReference type="InterPro" id="IPR004276">
    <property type="entry name" value="GlycoTrans_28_N"/>
</dbReference>
<dbReference type="GO" id="GO:0016906">
    <property type="term" value="F:sterol 3-beta-glucosyltransferase activity"/>
    <property type="evidence" value="ECO:0007669"/>
    <property type="project" value="UniProtKB-ARBA"/>
</dbReference>
<dbReference type="InterPro" id="IPR002213">
    <property type="entry name" value="UDP_glucos_trans"/>
</dbReference>
<dbReference type="PANTHER" id="PTHR48050:SF16">
    <property type="entry name" value="STEROL 3-BETA-GLUCOSYLTRANSFERASE UGT80B1"/>
    <property type="match status" value="1"/>
</dbReference>
<dbReference type="CDD" id="cd03784">
    <property type="entry name" value="GT1_Gtf-like"/>
    <property type="match status" value="1"/>
</dbReference>
<dbReference type="Proteomes" id="UP000825935">
    <property type="component" value="Chromosome 1"/>
</dbReference>
<feature type="region of interest" description="Disordered" evidence="2">
    <location>
        <begin position="114"/>
        <end position="134"/>
    </location>
</feature>
<dbReference type="Gene3D" id="3.40.50.2000">
    <property type="entry name" value="Glycogen Phosphorylase B"/>
    <property type="match status" value="2"/>
</dbReference>
<dbReference type="Pfam" id="PF03033">
    <property type="entry name" value="Glyco_transf_28"/>
    <property type="match status" value="1"/>
</dbReference>
<feature type="compositionally biased region" description="Basic and acidic residues" evidence="2">
    <location>
        <begin position="115"/>
        <end position="124"/>
    </location>
</feature>
<name>A0A8T2VGF6_CERRI</name>